<feature type="compositionally biased region" description="Low complexity" evidence="1">
    <location>
        <begin position="805"/>
        <end position="819"/>
    </location>
</feature>
<gene>
    <name evidence="2" type="ORF">SLS53_006158</name>
</gene>
<evidence type="ECO:0000256" key="1">
    <source>
        <dbReference type="SAM" id="MobiDB-lite"/>
    </source>
</evidence>
<feature type="compositionally biased region" description="Polar residues" evidence="1">
    <location>
        <begin position="913"/>
        <end position="923"/>
    </location>
</feature>
<feature type="compositionally biased region" description="Acidic residues" evidence="1">
    <location>
        <begin position="1106"/>
        <end position="1115"/>
    </location>
</feature>
<dbReference type="Proteomes" id="UP001320245">
    <property type="component" value="Unassembled WGS sequence"/>
</dbReference>
<feature type="compositionally biased region" description="Acidic residues" evidence="1">
    <location>
        <begin position="1448"/>
        <end position="1458"/>
    </location>
</feature>
<feature type="region of interest" description="Disordered" evidence="1">
    <location>
        <begin position="1097"/>
        <end position="1208"/>
    </location>
</feature>
<feature type="compositionally biased region" description="Basic and acidic residues" evidence="1">
    <location>
        <begin position="165"/>
        <end position="179"/>
    </location>
</feature>
<reference evidence="2 3" key="1">
    <citation type="journal article" date="2023" name="PLoS ONE">
        <title>Cytospora paraplurivora sp. nov. isolated from orchards with fruit tree decline syndrome in Ontario, Canada.</title>
        <authorList>
            <person name="Ilyukhin E."/>
            <person name="Nguyen H.D.T."/>
            <person name="Castle A.J."/>
            <person name="Ellouze W."/>
        </authorList>
    </citation>
    <scope>NUCLEOTIDE SEQUENCE [LARGE SCALE GENOMIC DNA]</scope>
    <source>
        <strain evidence="2 3">FDS-564</strain>
    </source>
</reference>
<feature type="compositionally biased region" description="Polar residues" evidence="1">
    <location>
        <begin position="1146"/>
        <end position="1160"/>
    </location>
</feature>
<organism evidence="2 3">
    <name type="scientific">Cytospora paraplurivora</name>
    <dbReference type="NCBI Taxonomy" id="2898453"/>
    <lineage>
        <taxon>Eukaryota</taxon>
        <taxon>Fungi</taxon>
        <taxon>Dikarya</taxon>
        <taxon>Ascomycota</taxon>
        <taxon>Pezizomycotina</taxon>
        <taxon>Sordariomycetes</taxon>
        <taxon>Sordariomycetidae</taxon>
        <taxon>Diaporthales</taxon>
        <taxon>Cytosporaceae</taxon>
        <taxon>Cytospora</taxon>
    </lineage>
</organism>
<name>A0AAN9UBV2_9PEZI</name>
<feature type="region of interest" description="Disordered" evidence="1">
    <location>
        <begin position="1797"/>
        <end position="1826"/>
    </location>
</feature>
<feature type="compositionally biased region" description="Polar residues" evidence="1">
    <location>
        <begin position="217"/>
        <end position="229"/>
    </location>
</feature>
<comment type="caution">
    <text evidence="2">The sequence shown here is derived from an EMBL/GenBank/DDBJ whole genome shotgun (WGS) entry which is preliminary data.</text>
</comment>
<feature type="region of interest" description="Disordered" evidence="1">
    <location>
        <begin position="207"/>
        <end position="302"/>
    </location>
</feature>
<feature type="compositionally biased region" description="Basic and acidic residues" evidence="1">
    <location>
        <begin position="1426"/>
        <end position="1444"/>
    </location>
</feature>
<feature type="compositionally biased region" description="Polar residues" evidence="1">
    <location>
        <begin position="152"/>
        <end position="163"/>
    </location>
</feature>
<feature type="compositionally biased region" description="Acidic residues" evidence="1">
    <location>
        <begin position="1513"/>
        <end position="1523"/>
    </location>
</feature>
<feature type="region of interest" description="Disordered" evidence="1">
    <location>
        <begin position="1597"/>
        <end position="1621"/>
    </location>
</feature>
<feature type="compositionally biased region" description="Acidic residues" evidence="1">
    <location>
        <begin position="1257"/>
        <end position="1267"/>
    </location>
</feature>
<accession>A0AAN9UBV2</accession>
<feature type="compositionally biased region" description="Basic and acidic residues" evidence="1">
    <location>
        <begin position="970"/>
        <end position="980"/>
    </location>
</feature>
<feature type="compositionally biased region" description="Acidic residues" evidence="1">
    <location>
        <begin position="1382"/>
        <end position="1405"/>
    </location>
</feature>
<evidence type="ECO:0000313" key="3">
    <source>
        <dbReference type="Proteomes" id="UP001320245"/>
    </source>
</evidence>
<feature type="compositionally biased region" description="Acidic residues" evidence="1">
    <location>
        <begin position="1291"/>
        <end position="1314"/>
    </location>
</feature>
<keyword evidence="3" id="KW-1185">Reference proteome</keyword>
<feature type="compositionally biased region" description="Low complexity" evidence="1">
    <location>
        <begin position="443"/>
        <end position="456"/>
    </location>
</feature>
<feature type="compositionally biased region" description="Basic and acidic residues" evidence="1">
    <location>
        <begin position="458"/>
        <end position="487"/>
    </location>
</feature>
<sequence>MDDGLTERKSLSRSSTNMPENGELFRGNGQRNSPMLQSPSVPLQLRPSGPQWEQGDVAAQLAGKQPGKQKEGFPPRTTSRGLESKPLLTAVDGITLPPVPGSEVLGSLRHDPMPDYSKPGRPNLKLQIEDPTDDKATAVSDVPHIPPPISAIMSSGESHTPSGLDSRKIQLGKEKEQEHQPFSLRDGNISPRYLVAADKDLMVFKATGLPVPPSHMPGSSKTSKLQEISDNGDVKGKYPDAKSPLQDDVPSTPPPRYSWVDTGRANRPDDVSSDPALRGGQVPMSQASRHDRQVESDTKQGVELEAAKKTGFLGSLFGGKDTLSPIGPPTTKDGAPWSTEQDQIVSGEKKIEMVCPIGDKIDEKQRCGSRDPLTDSPTNKNGSTKPRSTSGDQLGETIPHDEKAGLFGFSNKEPKQEPRSPGKGGEALFDYGMGEDKNQQPRSPGDSPTSSTGGDDFFLERFSTKEDFADKKEYDEQKPGWFSEDKNQGGSPAGSPALQDPSSNSPRLDLSSTREELGAEISSDGLGFIDNLYKNENQRRGSSSQPLSPEQESLRLEPADRDVERSTPDENKRGLFGLFGKDKGKQKRRGSQSQPMSPNKHEFSVESSKSMETQLPPPDQPVGMPAVLDLQEEQHPGSQDNSEWSFGKDGHNGIAQPLPEDNNHLDTDAPISPDEGYNNIMDMYQTTAVEPESESPILQDFSESPRRSLSDDRMDSAAPEKPKPAPLTFKEKWKNLFNKSSDATAAKDNFDTSEKDSGPGPMGNLGSSGMDDHGALGMGIDSSPNNLGGEPAQNDLTPPAAEVGMSMDSDMPVDSDLLMGSPTHPISSDFELPDTDTPAPPVIDSSVSSEDRSGPGPAPHHQVDETPEPNVVAGEGNINNEPIPLKSGASEPSFDLDSDDMDTSAPPPKDMPNETSGISTPVTDNPAAESVPETGESGTPDMVAMEQAPAPIFSPAPMSDNLGDSSFEPVPDHDAPHADDCLIDTDASNDMHMETSTELPSPVNEAPSADDLQVEPPADTSSPQVDEMDMDGMHIPSQGPNDDFSPPLDGSGDDSQMAEEPLVDDQPTNSGFGRETFELVPESQEPVVESGFEPMIIDQNPIEPPVGDDDTPVDTDDSRDIPMETGMGLPADSGSFSPPEEIYIEPNSSEPAPDISNNQEDVIDDGGEPGFENPPMDDVVPPAMDEDSPPPYDDMPPMDDVPMGDALPLNEALPVDNEMPIDDDLPPTDDVYEEVQMLDGDMDRDMGLENERFPEVALEEPAQEELVEGTPGEGPEDIPAELGEEPREIGEDFTEEPPQDFTEELPQDSAEEPPQDNLEFPAELPQEDPLEGSPEFIGEGNLGEDDPAELGEEDSGEGDRVLVYELDSQEPEPEAFNGDGEQPQEEDEILDRIEGDEERGLEDELNGNYVGEHEEMGEEQLEDEILDRIEGDKELGEEQLKDEMDGGSIDEEGEDLEGQESGSASEENDEEDGGLDDEVLEAIMNDDILGSPTDSDYGRSIASPSVEEHPAEANDDPAQDEQPTEPGNLGTVRLSQIYRQSAAFSPLPSATPPPSPPPEEEDDNVQPVGELEHTDPIRYSHLYRQSIDLDMAFSMDSPTSDAGLSAIAESPNLEPGQTFDVPILAPVPDFAKRRSQRMTARMSMTSQPLSPIAASPLSPRPPPSPPLEADEDYDQQHHYDLSNYDLERGLSPVEDIYQNYYDEDDEYQPQEGEQLDHNSGLKGGPQTFDDMKLSPRPGSGLSVSSRYSYHEDLEQGPPPVIPNGSNSNNRKTLLDRMSGWWSTAAVANGRGSVSAQGLGIVSPPPPPLPYDSGRYVAEPGSPSSFV</sequence>
<feature type="compositionally biased region" description="Acidic residues" evidence="1">
    <location>
        <begin position="1415"/>
        <end position="1425"/>
    </location>
</feature>
<feature type="compositionally biased region" description="Basic and acidic residues" evidence="1">
    <location>
        <begin position="748"/>
        <end position="757"/>
    </location>
</feature>
<feature type="compositionally biased region" description="Polar residues" evidence="1">
    <location>
        <begin position="29"/>
        <end position="41"/>
    </location>
</feature>
<feature type="compositionally biased region" description="Acidic residues" evidence="1">
    <location>
        <begin position="1342"/>
        <end position="1356"/>
    </location>
</feature>
<feature type="compositionally biased region" description="Basic and acidic residues" evidence="1">
    <location>
        <begin position="288"/>
        <end position="302"/>
    </location>
</feature>
<feature type="compositionally biased region" description="Basic and acidic residues" evidence="1">
    <location>
        <begin position="359"/>
        <end position="373"/>
    </location>
</feature>
<feature type="compositionally biased region" description="Low complexity" evidence="1">
    <location>
        <begin position="1174"/>
        <end position="1183"/>
    </location>
</feature>
<feature type="compositionally biased region" description="Low complexity" evidence="1">
    <location>
        <begin position="1646"/>
        <end position="1657"/>
    </location>
</feature>
<feature type="region of interest" description="Disordered" evidence="1">
    <location>
        <begin position="1240"/>
        <end position="1577"/>
    </location>
</feature>
<dbReference type="EMBL" id="JAJSPL020000026">
    <property type="protein sequence ID" value="KAK7738347.1"/>
    <property type="molecule type" value="Genomic_DNA"/>
</dbReference>
<feature type="compositionally biased region" description="Acidic residues" evidence="1">
    <location>
        <begin position="1466"/>
        <end position="1480"/>
    </location>
</feature>
<feature type="compositionally biased region" description="Polar residues" evidence="1">
    <location>
        <begin position="375"/>
        <end position="392"/>
    </location>
</feature>
<evidence type="ECO:0000313" key="2">
    <source>
        <dbReference type="EMBL" id="KAK7738347.1"/>
    </source>
</evidence>
<proteinExistence type="predicted"/>
<feature type="compositionally biased region" description="Basic and acidic residues" evidence="1">
    <location>
        <begin position="552"/>
        <end position="573"/>
    </location>
</feature>
<protein>
    <submittedName>
        <fullName evidence="2">Uncharacterized protein</fullName>
    </submittedName>
</protein>
<feature type="region of interest" description="Disordered" evidence="1">
    <location>
        <begin position="314"/>
        <end position="1074"/>
    </location>
</feature>
<feature type="compositionally biased region" description="Basic and acidic residues" evidence="1">
    <location>
        <begin position="1674"/>
        <end position="1688"/>
    </location>
</feature>
<feature type="compositionally biased region" description="Acidic residues" evidence="1">
    <location>
        <begin position="1274"/>
        <end position="1283"/>
    </location>
</feature>
<feature type="compositionally biased region" description="Basic and acidic residues" evidence="1">
    <location>
        <begin position="703"/>
        <end position="734"/>
    </location>
</feature>
<feature type="region of interest" description="Disordered" evidence="1">
    <location>
        <begin position="1634"/>
        <end position="1772"/>
    </location>
</feature>
<feature type="region of interest" description="Disordered" evidence="1">
    <location>
        <begin position="1"/>
        <end position="187"/>
    </location>
</feature>
<feature type="compositionally biased region" description="Basic and acidic residues" evidence="1">
    <location>
        <begin position="1"/>
        <end position="10"/>
    </location>
</feature>
<feature type="compositionally biased region" description="Low complexity" evidence="1">
    <location>
        <begin position="542"/>
        <end position="551"/>
    </location>
</feature>
<feature type="compositionally biased region" description="Basic and acidic residues" evidence="1">
    <location>
        <begin position="1241"/>
        <end position="1254"/>
    </location>
</feature>